<evidence type="ECO:0000313" key="2">
    <source>
        <dbReference type="Proteomes" id="UP000655094"/>
    </source>
</evidence>
<evidence type="ECO:0000313" key="1">
    <source>
        <dbReference type="EMBL" id="GHK52581.1"/>
    </source>
</evidence>
<name>A0A919HPI6_KLEPN</name>
<protein>
    <submittedName>
        <fullName evidence="1">Uncharacterized protein</fullName>
    </submittedName>
</protein>
<dbReference type="Proteomes" id="UP000655094">
    <property type="component" value="Unassembled WGS sequence"/>
</dbReference>
<reference evidence="1" key="1">
    <citation type="submission" date="2020-10" db="EMBL/GenBank/DDBJ databases">
        <title>Genome Sequence of ESBL Producing Zambian Clinical Strains.</title>
        <authorList>
            <person name="Shawa M."/>
            <person name="Furuta Y."/>
            <person name="Simbotwe M."/>
            <person name="Mulenga E."/>
            <person name="Mubanga M."/>
            <person name="Mulenga G."/>
            <person name="Kaile C."/>
            <person name="Zorigt T."/>
            <person name="Hang'ombe B."/>
            <person name="Higashi H."/>
        </authorList>
    </citation>
    <scope>NUCLEOTIDE SEQUENCE</scope>
    <source>
        <strain evidence="1">Zam_UTH_09</strain>
    </source>
</reference>
<dbReference type="AlphaFoldDB" id="A0A919HPI6"/>
<proteinExistence type="predicted"/>
<gene>
    <name evidence="1" type="ORF">KPZU09_23170</name>
</gene>
<dbReference type="EMBL" id="BNFF01000001">
    <property type="protein sequence ID" value="GHK52581.1"/>
    <property type="molecule type" value="Genomic_DNA"/>
</dbReference>
<sequence length="70" mass="8700">MTHARRRLTRLLILMLNRPGLRRDRGHRRYGRHRGLRLRRLLRLRFGLFYRRGLLPQPRTACEEYRQCCD</sequence>
<organism evidence="1 2">
    <name type="scientific">Klebsiella pneumoniae</name>
    <dbReference type="NCBI Taxonomy" id="573"/>
    <lineage>
        <taxon>Bacteria</taxon>
        <taxon>Pseudomonadati</taxon>
        <taxon>Pseudomonadota</taxon>
        <taxon>Gammaproteobacteria</taxon>
        <taxon>Enterobacterales</taxon>
        <taxon>Enterobacteriaceae</taxon>
        <taxon>Klebsiella/Raoultella group</taxon>
        <taxon>Klebsiella</taxon>
        <taxon>Klebsiella pneumoniae complex</taxon>
    </lineage>
</organism>
<accession>A0A919HPI6</accession>
<comment type="caution">
    <text evidence="1">The sequence shown here is derived from an EMBL/GenBank/DDBJ whole genome shotgun (WGS) entry which is preliminary data.</text>
</comment>